<dbReference type="InterPro" id="IPR013103">
    <property type="entry name" value="RVT_2"/>
</dbReference>
<keyword evidence="8" id="KW-0694">RNA-binding</keyword>
<proteinExistence type="predicted"/>
<dbReference type="GO" id="GO:0032196">
    <property type="term" value="P:transposition"/>
    <property type="evidence" value="ECO:0007669"/>
    <property type="project" value="UniProtKB-KW"/>
</dbReference>
<dbReference type="GO" id="GO:0004519">
    <property type="term" value="F:endonuclease activity"/>
    <property type="evidence" value="ECO:0007669"/>
    <property type="project" value="UniProtKB-KW"/>
</dbReference>
<dbReference type="Pfam" id="PF07727">
    <property type="entry name" value="RVT_2"/>
    <property type="match status" value="1"/>
</dbReference>
<dbReference type="AlphaFoldDB" id="A0A8T8SJW6"/>
<keyword evidence="2" id="KW-0548">Nucleotidyltransferase</keyword>
<keyword evidence="5" id="KW-0255">Endonuclease</keyword>
<feature type="compositionally biased region" description="Low complexity" evidence="16">
    <location>
        <begin position="485"/>
        <end position="504"/>
    </location>
</feature>
<dbReference type="GO" id="GO:0015074">
    <property type="term" value="P:DNA integration"/>
    <property type="evidence" value="ECO:0007669"/>
    <property type="project" value="UniProtKB-KW"/>
</dbReference>
<feature type="compositionally biased region" description="Low complexity" evidence="16">
    <location>
        <begin position="454"/>
        <end position="478"/>
    </location>
</feature>
<dbReference type="CDD" id="cd09272">
    <property type="entry name" value="RNase_HI_RT_Ty1"/>
    <property type="match status" value="1"/>
</dbReference>
<feature type="region of interest" description="Disordered" evidence="16">
    <location>
        <begin position="391"/>
        <end position="504"/>
    </location>
</feature>
<evidence type="ECO:0000256" key="4">
    <source>
        <dbReference type="ARBA" id="ARBA00022723"/>
    </source>
</evidence>
<organism evidence="18 19">
    <name type="scientific">Tilletia caries</name>
    <name type="common">wheat bunt fungus</name>
    <dbReference type="NCBI Taxonomy" id="13290"/>
    <lineage>
        <taxon>Eukaryota</taxon>
        <taxon>Fungi</taxon>
        <taxon>Dikarya</taxon>
        <taxon>Basidiomycota</taxon>
        <taxon>Ustilaginomycotina</taxon>
        <taxon>Exobasidiomycetes</taxon>
        <taxon>Tilletiales</taxon>
        <taxon>Tilletiaceae</taxon>
        <taxon>Tilletia</taxon>
    </lineage>
</organism>
<keyword evidence="7" id="KW-0460">Magnesium</keyword>
<dbReference type="Gene3D" id="3.30.420.10">
    <property type="entry name" value="Ribonuclease H-like superfamily/Ribonuclease H"/>
    <property type="match status" value="1"/>
</dbReference>
<reference evidence="18" key="1">
    <citation type="submission" date="2016-04" db="EMBL/GenBank/DDBJ databases">
        <authorList>
            <person name="Nguyen H.D."/>
            <person name="Kesanakurti P."/>
            <person name="Cullis J."/>
            <person name="Levesque C.A."/>
            <person name="Hambleton S."/>
        </authorList>
    </citation>
    <scope>NUCLEOTIDE SEQUENCE</scope>
    <source>
        <strain evidence="18">DAOMC 238032</strain>
    </source>
</reference>
<dbReference type="InterPro" id="IPR043502">
    <property type="entry name" value="DNA/RNA_pol_sf"/>
</dbReference>
<evidence type="ECO:0000256" key="12">
    <source>
        <dbReference type="ARBA" id="ARBA00023172"/>
    </source>
</evidence>
<keyword evidence="3" id="KW-0540">Nuclease</keyword>
<dbReference type="GO" id="GO:0003723">
    <property type="term" value="F:RNA binding"/>
    <property type="evidence" value="ECO:0007669"/>
    <property type="project" value="UniProtKB-KW"/>
</dbReference>
<evidence type="ECO:0000259" key="17">
    <source>
        <dbReference type="PROSITE" id="PS50994"/>
    </source>
</evidence>
<feature type="compositionally biased region" description="Pro residues" evidence="16">
    <location>
        <begin position="421"/>
        <end position="431"/>
    </location>
</feature>
<dbReference type="GO" id="GO:0046872">
    <property type="term" value="F:metal ion binding"/>
    <property type="evidence" value="ECO:0007669"/>
    <property type="project" value="UniProtKB-KW"/>
</dbReference>
<dbReference type="SUPFAM" id="SSF53098">
    <property type="entry name" value="Ribonuclease H-like"/>
    <property type="match status" value="1"/>
</dbReference>
<dbReference type="InterPro" id="IPR039537">
    <property type="entry name" value="Retrotran_Ty1/copia-like"/>
</dbReference>
<evidence type="ECO:0000256" key="3">
    <source>
        <dbReference type="ARBA" id="ARBA00022722"/>
    </source>
</evidence>
<evidence type="ECO:0000256" key="2">
    <source>
        <dbReference type="ARBA" id="ARBA00022695"/>
    </source>
</evidence>
<dbReference type="GO" id="GO:0006310">
    <property type="term" value="P:DNA recombination"/>
    <property type="evidence" value="ECO:0007669"/>
    <property type="project" value="UniProtKB-KW"/>
</dbReference>
<dbReference type="Pfam" id="PF25597">
    <property type="entry name" value="SH3_retrovirus"/>
    <property type="match status" value="1"/>
</dbReference>
<dbReference type="EMBL" id="LWDD02002222">
    <property type="protein sequence ID" value="KAE8241815.1"/>
    <property type="molecule type" value="Genomic_DNA"/>
</dbReference>
<accession>A0A8T8SJW6</accession>
<comment type="caution">
    <text evidence="18">The sequence shown here is derived from an EMBL/GenBank/DDBJ whole genome shotgun (WGS) entry which is preliminary data.</text>
</comment>
<dbReference type="GO" id="GO:0003964">
    <property type="term" value="F:RNA-directed DNA polymerase activity"/>
    <property type="evidence" value="ECO:0007669"/>
    <property type="project" value="UniProtKB-KW"/>
</dbReference>
<evidence type="ECO:0000256" key="8">
    <source>
        <dbReference type="ARBA" id="ARBA00022884"/>
    </source>
</evidence>
<evidence type="ECO:0000256" key="10">
    <source>
        <dbReference type="ARBA" id="ARBA00022918"/>
    </source>
</evidence>
<evidence type="ECO:0000256" key="14">
    <source>
        <dbReference type="ARBA" id="ARBA00048173"/>
    </source>
</evidence>
<dbReference type="InterPro" id="IPR001584">
    <property type="entry name" value="Integrase_cat-core"/>
</dbReference>
<keyword evidence="6" id="KW-0378">Hydrolase</keyword>
<evidence type="ECO:0000256" key="5">
    <source>
        <dbReference type="ARBA" id="ARBA00022759"/>
    </source>
</evidence>
<evidence type="ECO:0000256" key="13">
    <source>
        <dbReference type="ARBA" id="ARBA00023268"/>
    </source>
</evidence>
<feature type="domain" description="Integrase catalytic" evidence="17">
    <location>
        <begin position="148"/>
        <end position="320"/>
    </location>
</feature>
<dbReference type="InterPro" id="IPR057670">
    <property type="entry name" value="SH3_retrovirus"/>
</dbReference>
<keyword evidence="1" id="KW-0815">Transposition</keyword>
<protein>
    <recommendedName>
        <fullName evidence="17">Integrase catalytic domain-containing protein</fullName>
    </recommendedName>
</protein>
<keyword evidence="9" id="KW-0229">DNA integration</keyword>
<name>A0A8T8SJW6_9BASI</name>
<evidence type="ECO:0000313" key="18">
    <source>
        <dbReference type="EMBL" id="KAE8241815.1"/>
    </source>
</evidence>
<keyword evidence="12" id="KW-0233">DNA recombination</keyword>
<dbReference type="GO" id="GO:0005634">
    <property type="term" value="C:nucleus"/>
    <property type="evidence" value="ECO:0007669"/>
    <property type="project" value="UniProtKB-ARBA"/>
</dbReference>
<keyword evidence="4" id="KW-0479">Metal-binding</keyword>
<reference evidence="18" key="2">
    <citation type="journal article" date="2019" name="IMA Fungus">
        <title>Genome sequencing and comparison of five Tilletia species to identify candidate genes for the detection of regulated species infecting wheat.</title>
        <authorList>
            <person name="Nguyen H.D.T."/>
            <person name="Sultana T."/>
            <person name="Kesanakurti P."/>
            <person name="Hambleton S."/>
        </authorList>
    </citation>
    <scope>NUCLEOTIDE SEQUENCE</scope>
    <source>
        <strain evidence="18">DAOMC 238032</strain>
    </source>
</reference>
<evidence type="ECO:0000256" key="6">
    <source>
        <dbReference type="ARBA" id="ARBA00022801"/>
    </source>
</evidence>
<keyword evidence="13" id="KW-0511">Multifunctional enzyme</keyword>
<comment type="catalytic activity">
    <reaction evidence="15">
        <text>DNA(n) + a 2'-deoxyribonucleoside 5'-triphosphate = DNA(n+1) + diphosphate</text>
        <dbReference type="Rhea" id="RHEA:22508"/>
        <dbReference type="Rhea" id="RHEA-COMP:17339"/>
        <dbReference type="Rhea" id="RHEA-COMP:17340"/>
        <dbReference type="ChEBI" id="CHEBI:33019"/>
        <dbReference type="ChEBI" id="CHEBI:61560"/>
        <dbReference type="ChEBI" id="CHEBI:173112"/>
        <dbReference type="EC" id="2.7.7.7"/>
    </reaction>
</comment>
<evidence type="ECO:0000256" key="16">
    <source>
        <dbReference type="SAM" id="MobiDB-lite"/>
    </source>
</evidence>
<sequence>LRYNLISVFKLNQDHLRVHFDEHFEATITDPFQRSFKVCAIWSWQSQAYVITVMTGTDVSAFFVLDDDEERSGAPDNEELAPPLAGDRLDRFVTMWRLWHERLGHAGSSTLPVLAQNSVGLPEPLWLRRADQSTICRCETCSLTNIKRTPFPTSTTKTTRALELVHGDLTGRVIVKSLGGAEYLAVLVDDYTRMVWVIPLARKSDFVAKFIAWRDEVVPFKGPIGCLRTDGGGEFNNAAIKAALLGARHEKSCAYTSQQNGVAERYVGLIKNVMRPLLHGRNIPLEYWAEAASTAAYIRNRCPSSALDGKTPYELWHGTQPQLGNLRVFGCLAFAMLSDRERAHSLAARGRVGVFIGYDNYHKGYRIHFPDTGEVKVTKFVDFHEHKGYDFSTLDSPSSHADQPPAPHSAARRPRIVVIGPRPPAPSPHPPATVELLDDGDEPIPAPPPPPAAPVGVAPEPAASEAPLPAPVAPARAEIPPPAAPQQQQPQPPARSNARARPQPTISYQTRLHVRRLQDGREQRQANMAVLSMHDSFASAFRALLSADGIELEPNTLKDAMRRTDWGLWLEAMKEEIASHTEMGTWVLEELPADRDLVGSRWVFKLKLDTDGCVARYKARLVAQGFSQVPGVDFHETYSPVTRFVTIRTLLALAAYLGWHVHQLDVVTAYLYGFLKDTVYMRQPPAFEVPGQEHLACRLIRAIYGLKQSGREWFFTLRSALLALGFQQSIADQAIFIYGSGTEAIVVAVYVDDVLVFGKDEKEIVGFKAELAKRFRMKDQGTIGQFLGMKIERSVDGRSFLISQASYIRATLDRLGYKDLNPAPTPLDPKQRLVPYDGQSTEAQQKLFQAELGYLNWLAQASRPDLMHFVAYLSRHAKNPGPIHIACMKRAFRYLAGTIDMKLRIAAHSQDDVVAYSDSDFGGDHSAKSTSGWCVSVYGATVAWGSKLQTLVADSTAQAELIAVWQTSREVMAIRRFFEDLGFRVDGEGQPSVIYCDNQPAIHIISNPVSNGLTRHMERKYLSTREQQERGFINIKYINTRDNPSDMFTKSLPPITFHQHRNTIGIIHHPSTST</sequence>
<dbReference type="Proteomes" id="UP000077671">
    <property type="component" value="Unassembled WGS sequence"/>
</dbReference>
<dbReference type="InterPro" id="IPR036397">
    <property type="entry name" value="RNaseH_sf"/>
</dbReference>
<gene>
    <name evidence="18" type="ORF">A4X03_0g8080</name>
</gene>
<keyword evidence="11" id="KW-0808">Transferase</keyword>
<evidence type="ECO:0000313" key="19">
    <source>
        <dbReference type="Proteomes" id="UP000077671"/>
    </source>
</evidence>
<dbReference type="GO" id="GO:0003887">
    <property type="term" value="F:DNA-directed DNA polymerase activity"/>
    <property type="evidence" value="ECO:0007669"/>
    <property type="project" value="UniProtKB-KW"/>
</dbReference>
<dbReference type="SUPFAM" id="SSF56672">
    <property type="entry name" value="DNA/RNA polymerases"/>
    <property type="match status" value="1"/>
</dbReference>
<keyword evidence="10" id="KW-0695">RNA-directed DNA polymerase</keyword>
<dbReference type="InterPro" id="IPR012337">
    <property type="entry name" value="RNaseH-like_sf"/>
</dbReference>
<evidence type="ECO:0000256" key="7">
    <source>
        <dbReference type="ARBA" id="ARBA00022842"/>
    </source>
</evidence>
<dbReference type="PANTHER" id="PTHR42648">
    <property type="entry name" value="TRANSPOSASE, PUTATIVE-RELATED"/>
    <property type="match status" value="1"/>
</dbReference>
<feature type="compositionally biased region" description="Pro residues" evidence="16">
    <location>
        <begin position="444"/>
        <end position="453"/>
    </location>
</feature>
<dbReference type="PANTHER" id="PTHR42648:SF11">
    <property type="entry name" value="TRANSPOSON TY4-P GAG-POL POLYPROTEIN"/>
    <property type="match status" value="1"/>
</dbReference>
<keyword evidence="11" id="KW-0239">DNA-directed DNA polymerase</keyword>
<feature type="non-terminal residue" evidence="18">
    <location>
        <position position="1"/>
    </location>
</feature>
<evidence type="ECO:0000256" key="9">
    <source>
        <dbReference type="ARBA" id="ARBA00022908"/>
    </source>
</evidence>
<comment type="catalytic activity">
    <reaction evidence="14">
        <text>DNA(n) + a 2'-deoxyribonucleoside 5'-triphosphate = DNA(n+1) + diphosphate</text>
        <dbReference type="Rhea" id="RHEA:22508"/>
        <dbReference type="Rhea" id="RHEA-COMP:17339"/>
        <dbReference type="Rhea" id="RHEA-COMP:17340"/>
        <dbReference type="ChEBI" id="CHEBI:33019"/>
        <dbReference type="ChEBI" id="CHEBI:61560"/>
        <dbReference type="ChEBI" id="CHEBI:173112"/>
        <dbReference type="EC" id="2.7.7.49"/>
    </reaction>
</comment>
<dbReference type="GO" id="GO:0016787">
    <property type="term" value="F:hydrolase activity"/>
    <property type="evidence" value="ECO:0007669"/>
    <property type="project" value="UniProtKB-KW"/>
</dbReference>
<evidence type="ECO:0000256" key="15">
    <source>
        <dbReference type="ARBA" id="ARBA00049244"/>
    </source>
</evidence>
<evidence type="ECO:0000256" key="11">
    <source>
        <dbReference type="ARBA" id="ARBA00022932"/>
    </source>
</evidence>
<dbReference type="PROSITE" id="PS50994">
    <property type="entry name" value="INTEGRASE"/>
    <property type="match status" value="1"/>
</dbReference>
<evidence type="ECO:0000256" key="1">
    <source>
        <dbReference type="ARBA" id="ARBA00022578"/>
    </source>
</evidence>